<dbReference type="InterPro" id="IPR010439">
    <property type="entry name" value="MUN_dom"/>
</dbReference>
<dbReference type="GO" id="GO:0005516">
    <property type="term" value="F:calmodulin binding"/>
    <property type="evidence" value="ECO:0007669"/>
    <property type="project" value="TreeGrafter"/>
</dbReference>
<dbReference type="InterPro" id="IPR002219">
    <property type="entry name" value="PKC_DAG/PE"/>
</dbReference>
<dbReference type="Proteomes" id="UP000314980">
    <property type="component" value="Unassembled WGS sequence"/>
</dbReference>
<evidence type="ECO:0000256" key="4">
    <source>
        <dbReference type="ARBA" id="ARBA00022771"/>
    </source>
</evidence>
<evidence type="ECO:0000259" key="10">
    <source>
        <dbReference type="PROSITE" id="PS51258"/>
    </source>
</evidence>
<dbReference type="Gene3D" id="1.10.357.50">
    <property type="match status" value="1"/>
</dbReference>
<dbReference type="Gene3D" id="2.60.40.150">
    <property type="entry name" value="C2 domain"/>
    <property type="match status" value="2"/>
</dbReference>
<dbReference type="FunFam" id="1.10.357.50:FF:000001">
    <property type="entry name" value="Protein unc-13 homolog B"/>
    <property type="match status" value="1"/>
</dbReference>
<dbReference type="CDD" id="cd20859">
    <property type="entry name" value="C1_Munc13-2-like"/>
    <property type="match status" value="1"/>
</dbReference>
<evidence type="ECO:0000259" key="8">
    <source>
        <dbReference type="PROSITE" id="PS50004"/>
    </source>
</evidence>
<dbReference type="CDD" id="cd04027">
    <property type="entry name" value="C2B_Munc13"/>
    <property type="match status" value="1"/>
</dbReference>
<dbReference type="FunFam" id="1.20.58.1100:FF:000002">
    <property type="entry name" value="Unc-13, isoform C"/>
    <property type="match status" value="1"/>
</dbReference>
<dbReference type="Gene3D" id="3.30.60.20">
    <property type="match status" value="1"/>
</dbReference>
<dbReference type="SMART" id="SM00109">
    <property type="entry name" value="C1"/>
    <property type="match status" value="1"/>
</dbReference>
<dbReference type="GO" id="GO:0099525">
    <property type="term" value="P:presynaptic dense core vesicle exocytosis"/>
    <property type="evidence" value="ECO:0007669"/>
    <property type="project" value="TreeGrafter"/>
</dbReference>
<feature type="domain" description="C2" evidence="8">
    <location>
        <begin position="871"/>
        <end position="995"/>
    </location>
</feature>
<feature type="region of interest" description="Disordered" evidence="7">
    <location>
        <begin position="228"/>
        <end position="261"/>
    </location>
</feature>
<feature type="compositionally biased region" description="Basic and acidic residues" evidence="7">
    <location>
        <begin position="475"/>
        <end position="490"/>
    </location>
</feature>
<keyword evidence="13" id="KW-1185">Reference proteome</keyword>
<dbReference type="PROSITE" id="PS51259">
    <property type="entry name" value="MHD2"/>
    <property type="match status" value="1"/>
</dbReference>
<dbReference type="PANTHER" id="PTHR10480">
    <property type="entry name" value="PROTEIN UNC-13 HOMOLOG"/>
    <property type="match status" value="1"/>
</dbReference>
<feature type="domain" description="MHD1" evidence="10">
    <location>
        <begin position="1300"/>
        <end position="1443"/>
    </location>
</feature>
<dbReference type="Gene3D" id="1.20.58.1100">
    <property type="match status" value="1"/>
</dbReference>
<dbReference type="GO" id="GO:0008270">
    <property type="term" value="F:zinc ion binding"/>
    <property type="evidence" value="ECO:0007669"/>
    <property type="project" value="UniProtKB-KW"/>
</dbReference>
<dbReference type="InterPro" id="IPR037302">
    <property type="entry name" value="Unc-13_C2B"/>
</dbReference>
<evidence type="ECO:0000259" key="9">
    <source>
        <dbReference type="PROSITE" id="PS50081"/>
    </source>
</evidence>
<feature type="region of interest" description="Disordered" evidence="7">
    <location>
        <begin position="538"/>
        <end position="597"/>
    </location>
</feature>
<dbReference type="GO" id="GO:0016082">
    <property type="term" value="P:synaptic vesicle priming"/>
    <property type="evidence" value="ECO:0007669"/>
    <property type="project" value="TreeGrafter"/>
</dbReference>
<feature type="compositionally biased region" description="Acidic residues" evidence="7">
    <location>
        <begin position="107"/>
        <end position="116"/>
    </location>
</feature>
<accession>A0A4W6C146</accession>
<organism evidence="12 13">
    <name type="scientific">Lates calcarifer</name>
    <name type="common">Barramundi</name>
    <name type="synonym">Holocentrus calcarifer</name>
    <dbReference type="NCBI Taxonomy" id="8187"/>
    <lineage>
        <taxon>Eukaryota</taxon>
        <taxon>Metazoa</taxon>
        <taxon>Chordata</taxon>
        <taxon>Craniata</taxon>
        <taxon>Vertebrata</taxon>
        <taxon>Euteleostomi</taxon>
        <taxon>Actinopterygii</taxon>
        <taxon>Neopterygii</taxon>
        <taxon>Teleostei</taxon>
        <taxon>Neoteleostei</taxon>
        <taxon>Acanthomorphata</taxon>
        <taxon>Carangaria</taxon>
        <taxon>Carangaria incertae sedis</taxon>
        <taxon>Centropomidae</taxon>
        <taxon>Lates</taxon>
    </lineage>
</organism>
<dbReference type="FunFam" id="2.60.40.150:FF:000002">
    <property type="entry name" value="Protein unc-13 homolog B"/>
    <property type="match status" value="1"/>
</dbReference>
<dbReference type="GO" id="GO:0005543">
    <property type="term" value="F:phospholipid binding"/>
    <property type="evidence" value="ECO:0007669"/>
    <property type="project" value="InterPro"/>
</dbReference>
<feature type="domain" description="Phorbol-ester/DAG-type" evidence="9">
    <location>
        <begin position="765"/>
        <end position="815"/>
    </location>
</feature>
<dbReference type="Pfam" id="PF06292">
    <property type="entry name" value="MUN"/>
    <property type="match status" value="1"/>
</dbReference>
<evidence type="ECO:0000256" key="7">
    <source>
        <dbReference type="SAM" id="MobiDB-lite"/>
    </source>
</evidence>
<evidence type="ECO:0000256" key="3">
    <source>
        <dbReference type="ARBA" id="ARBA00022737"/>
    </source>
</evidence>
<evidence type="ECO:0000259" key="11">
    <source>
        <dbReference type="PROSITE" id="PS51259"/>
    </source>
</evidence>
<dbReference type="InterPro" id="IPR000008">
    <property type="entry name" value="C2_dom"/>
</dbReference>
<proteinExistence type="predicted"/>
<feature type="compositionally biased region" description="Polar residues" evidence="7">
    <location>
        <begin position="180"/>
        <end position="189"/>
    </location>
</feature>
<reference evidence="12" key="2">
    <citation type="submission" date="2025-08" db="UniProtKB">
        <authorList>
            <consortium name="Ensembl"/>
        </authorList>
    </citation>
    <scope>IDENTIFICATION</scope>
</reference>
<reference evidence="12" key="3">
    <citation type="submission" date="2025-09" db="UniProtKB">
        <authorList>
            <consortium name="Ensembl"/>
        </authorList>
    </citation>
    <scope>IDENTIFICATION</scope>
</reference>
<keyword evidence="3" id="KW-0677">Repeat</keyword>
<feature type="compositionally biased region" description="Polar residues" evidence="7">
    <location>
        <begin position="35"/>
        <end position="44"/>
    </location>
</feature>
<dbReference type="PROSITE" id="PS00479">
    <property type="entry name" value="ZF_DAG_PE_1"/>
    <property type="match status" value="1"/>
</dbReference>
<feature type="region of interest" description="Disordered" evidence="7">
    <location>
        <begin position="469"/>
        <end position="513"/>
    </location>
</feature>
<reference evidence="13" key="1">
    <citation type="submission" date="2015-09" db="EMBL/GenBank/DDBJ databases">
        <authorList>
            <person name="Sai Rama Sridatta P."/>
        </authorList>
    </citation>
    <scope>NUCLEOTIDE SEQUENCE [LARGE SCALE GENOMIC DNA]</scope>
</reference>
<dbReference type="GO" id="GO:0016081">
    <property type="term" value="P:synaptic vesicle docking"/>
    <property type="evidence" value="ECO:0007669"/>
    <property type="project" value="TreeGrafter"/>
</dbReference>
<feature type="region of interest" description="Disordered" evidence="7">
    <location>
        <begin position="1"/>
        <end position="119"/>
    </location>
</feature>
<dbReference type="PANTHER" id="PTHR10480:SF8">
    <property type="entry name" value="PROTEIN UNC-13 HOMOLOG B"/>
    <property type="match status" value="1"/>
</dbReference>
<dbReference type="GO" id="GO:0042734">
    <property type="term" value="C:presynaptic membrane"/>
    <property type="evidence" value="ECO:0007669"/>
    <property type="project" value="TreeGrafter"/>
</dbReference>
<dbReference type="GO" id="GO:0030672">
    <property type="term" value="C:synaptic vesicle membrane"/>
    <property type="evidence" value="ECO:0007669"/>
    <property type="project" value="TreeGrafter"/>
</dbReference>
<dbReference type="SUPFAM" id="SSF57889">
    <property type="entry name" value="Cysteine-rich domain"/>
    <property type="match status" value="1"/>
</dbReference>
<feature type="compositionally biased region" description="Polar residues" evidence="7">
    <location>
        <begin position="238"/>
        <end position="260"/>
    </location>
</feature>
<sequence>MFPRGHLSGQDEPYESELLPLSPKGRDLQKKRSQSPKVGQSLHRTLQKCLQGPEDKSLHDPSSVDTTCSKADLTPSRKKNSSNCQDGTGVLEDTIPRPIEKTKNEEQKEEMEDVEAEQGASNVVEHILKELKGINKIQEEISDLRLYLTSVRGSVDEVSCCVDAVLSEIGELYSGASAAPDSSSVSQTPRIRRGSLGRQNAITSLHCGDTSPVLNHKDCRKDFGCVPSHRSSKPWHTGENTLSQSDQQTDQENQKQSSNIHMLGTTKPDLCNLELHHGHDYQSISSLSSCHSTNCPEAGFLSGDMEYDRWPSADMQHSISGEGGWSEEDICSCANSREELDSCLGVWGRCATVDTQSSTPGHSSHTSSEHLSLLFGLHYNSPSSSSSMVDWRPSRIQNEEENLDCNCATNCPYSRSSGYHTMNACANELDSEPSRSLSCSTVLLTDCDDGYPEPHSLCDDCPSSGDTLDLGSAESLDREWTDPSISRDEPGESLSQESSEIDSEGTPKTPNVGFDVTTFSKAVLSFRSALKGALKKLEGSNPEGVKDDDGSEASPSPVRQASEPKEEQSSTEYTEGDISLTENPAQYGTPREDSEASVYVDCGETPENMSCSLQASPHEESHSPCTPTEYHSVEISQSKGEGPTDGEQSNLDLTPNHCPARQGERPLGTVLSADEVRLSPIRENQILDVVDQGNGGSGLYGIDSMPDLRKKKPIPLVSDSLVQARKAGIASAMAARSSIKDEELKNHVYKKTLQALIYPISCTTPHNFEVWTATTPTYCYECEGLLWGIARQGMRCSECGVKCHEKCQELLNADCLQRAAEKSSKHGAEDRTQNIIMAMKDRMKIRERNKPEIFELIREVFVISKAIHAQQMKTIKQSVLDGTSKWSAKITITVVCAQGLQAKDKTGSSDPYVTVQVGKTKKRTKTIYGNLNPVWEEKFHFECHNSSDRIKVRVWDEDDDIKSRVKQRLKRESDDFLGQSIIEVRTLSGEMDVWYNLEKRTDKSAVSGAIRLQINVEIKGEEKVAPYHVQYTCLHENLFHHSTDVLGQGVVKIPEARGDDGWKVYFDDVAQEIVDEFAMRYGIESIYQAMTHFACLSSKYMCPGVPAVMSTLLANINAFYAHTTASTNVSASDRFAASNFGKERFVKLLDQLHNSLRIDLSTYRNHFPASSKDRLQDLKSTVDLLTSITFFRMKVQELQSPPRASQVVRDCVKACLNSTYDYIFNNCHELYNRQYQPEELPLEEQGPSIKNLDFWPKLIMLIVSIIEEDRNSYTPVLNQFPQELNVGKVSAEVMWTLFAQDMKYAMEEHEKHRLCKSTDYMNLHFKVKWLYNEYVKELPSVKGVVPDYPSWFLQFVLQWLDENEDVSVEFMHGALERDKKDGFQQTSEHALFSCSVVDIFTQLNQSFEIIKKLECPDPNVMAQYSRRFSKTIAKVLLQYSAILTKSFPSYIDKEKIPCVLMNNVQQLRIQLEKMFESMGAKQMDTEASDLLNDLQVKLNNVLDELSSTFGNSFQSRINDCMQQMASLLYQLKGPLNANNKNQVEADSDNMLRPLMDFLDGKLTLFATVCEKTVLKRVLKELWRIVMSSLEKTIVLPQGTPLFSHHLDVQDHMAGEAKSLSPRQCAVMDVALDTIKQYFHAGGNGLKKAFLDKSPELSSLRHALSLYTQTTDTLIKTFVTTQHAQVHNGKGIRLTPNEKIQPTSIKLSQKCGILKNVNSFAAIVILLLHFCTVVGASDLKWQTSGMFRPFVEITMIGPHLSDRKRKFQTKSKNNSWSPKFNETFHFALGNQDGFECYELQVCVKDYCFGRADRVVGLAVIQLRDIIEKGNCACWCPLGQRIHMDDTGLTAMRILSQRSNDDVAKEFVRLKSETAIG</sequence>
<protein>
    <recommendedName>
        <fullName evidence="14">Unc-13 homolog B</fullName>
    </recommendedName>
</protein>
<dbReference type="GO" id="GO:0005509">
    <property type="term" value="F:calcium ion binding"/>
    <property type="evidence" value="ECO:0007669"/>
    <property type="project" value="InterPro"/>
</dbReference>
<feature type="domain" description="MHD2" evidence="11">
    <location>
        <begin position="1548"/>
        <end position="1677"/>
    </location>
</feature>
<dbReference type="GeneTree" id="ENSGT00940000165775"/>
<dbReference type="GO" id="GO:0031594">
    <property type="term" value="C:neuromuscular junction"/>
    <property type="evidence" value="ECO:0007669"/>
    <property type="project" value="TreeGrafter"/>
</dbReference>
<dbReference type="SUPFAM" id="SSF49562">
    <property type="entry name" value="C2 domain (Calcium/lipid-binding domain, CaLB)"/>
    <property type="match status" value="2"/>
</dbReference>
<keyword evidence="2" id="KW-0479">Metal-binding</keyword>
<evidence type="ECO:0000313" key="12">
    <source>
        <dbReference type="Ensembl" id="ENSLCAP00010007129.1"/>
    </source>
</evidence>
<dbReference type="InterPro" id="IPR014770">
    <property type="entry name" value="Munc13_1"/>
</dbReference>
<dbReference type="PROSITE" id="PS50081">
    <property type="entry name" value="ZF_DAG_PE_2"/>
    <property type="match status" value="1"/>
</dbReference>
<dbReference type="PROSITE" id="PS51258">
    <property type="entry name" value="MHD1"/>
    <property type="match status" value="1"/>
</dbReference>
<dbReference type="SMART" id="SM01145">
    <property type="entry name" value="DUF1041"/>
    <property type="match status" value="1"/>
</dbReference>
<evidence type="ECO:0000313" key="13">
    <source>
        <dbReference type="Proteomes" id="UP000314980"/>
    </source>
</evidence>
<dbReference type="CDD" id="cd08395">
    <property type="entry name" value="C2C_Munc13"/>
    <property type="match status" value="1"/>
</dbReference>
<keyword evidence="4" id="KW-0863">Zinc-finger</keyword>
<dbReference type="PROSITE" id="PS50004">
    <property type="entry name" value="C2"/>
    <property type="match status" value="2"/>
</dbReference>
<dbReference type="Pfam" id="PF00168">
    <property type="entry name" value="C2"/>
    <property type="match status" value="2"/>
</dbReference>
<dbReference type="InterPro" id="IPR046349">
    <property type="entry name" value="C1-like_sf"/>
</dbReference>
<evidence type="ECO:0008006" key="14">
    <source>
        <dbReference type="Google" id="ProtNLM"/>
    </source>
</evidence>
<dbReference type="GO" id="GO:0019992">
    <property type="term" value="F:diacylglycerol binding"/>
    <property type="evidence" value="ECO:0007669"/>
    <property type="project" value="InterPro"/>
</dbReference>
<dbReference type="PRINTS" id="PR00360">
    <property type="entry name" value="C2DOMAIN"/>
</dbReference>
<evidence type="ECO:0000256" key="1">
    <source>
        <dbReference type="ARBA" id="ARBA00022483"/>
    </source>
</evidence>
<dbReference type="InterPro" id="IPR014772">
    <property type="entry name" value="Munc13_dom-2"/>
</dbReference>
<dbReference type="InterPro" id="IPR027080">
    <property type="entry name" value="Unc-13"/>
</dbReference>
<dbReference type="SMART" id="SM00239">
    <property type="entry name" value="C2"/>
    <property type="match status" value="2"/>
</dbReference>
<dbReference type="InterPro" id="IPR035892">
    <property type="entry name" value="C2_domain_sf"/>
</dbReference>
<dbReference type="Pfam" id="PF00130">
    <property type="entry name" value="C1_1"/>
    <property type="match status" value="1"/>
</dbReference>
<dbReference type="Ensembl" id="ENSLCAT00010007312.1">
    <property type="protein sequence ID" value="ENSLCAP00010007129.1"/>
    <property type="gene ID" value="ENSLCAG00010002807.1"/>
</dbReference>
<evidence type="ECO:0000256" key="2">
    <source>
        <dbReference type="ARBA" id="ARBA00022723"/>
    </source>
</evidence>
<feature type="domain" description="C2" evidence="8">
    <location>
        <begin position="1708"/>
        <end position="1834"/>
    </location>
</feature>
<dbReference type="FunFam" id="2.60.40.150:FF:000014">
    <property type="entry name" value="protein unc-13 homolog B"/>
    <property type="match status" value="1"/>
</dbReference>
<feature type="compositionally biased region" description="Basic and acidic residues" evidence="7">
    <location>
        <begin position="94"/>
        <end position="106"/>
    </location>
</feature>
<dbReference type="GO" id="GO:0098831">
    <property type="term" value="C:presynaptic active zone cytoplasmic component"/>
    <property type="evidence" value="ECO:0007669"/>
    <property type="project" value="TreeGrafter"/>
</dbReference>
<feature type="region of interest" description="Disordered" evidence="7">
    <location>
        <begin position="610"/>
        <end position="667"/>
    </location>
</feature>
<keyword evidence="5" id="KW-0862">Zinc</keyword>
<dbReference type="GO" id="GO:0017075">
    <property type="term" value="F:syntaxin-1 binding"/>
    <property type="evidence" value="ECO:0007669"/>
    <property type="project" value="TreeGrafter"/>
</dbReference>
<dbReference type="GO" id="GO:0061789">
    <property type="term" value="P:dense core granule priming"/>
    <property type="evidence" value="ECO:0007669"/>
    <property type="project" value="TreeGrafter"/>
</dbReference>
<evidence type="ECO:0000256" key="6">
    <source>
        <dbReference type="ARBA" id="ARBA00022837"/>
    </source>
</evidence>
<name>A0A4W6C146_LATCA</name>
<feature type="region of interest" description="Disordered" evidence="7">
    <location>
        <begin position="175"/>
        <end position="195"/>
    </location>
</feature>
<dbReference type="FunFam" id="3.30.60.20:FF:000001">
    <property type="entry name" value="Protein unc-13 homolog B"/>
    <property type="match status" value="1"/>
</dbReference>
<dbReference type="GO" id="GO:0035249">
    <property type="term" value="P:synaptic transmission, glutamatergic"/>
    <property type="evidence" value="ECO:0007669"/>
    <property type="project" value="TreeGrafter"/>
</dbReference>
<dbReference type="GO" id="GO:0043195">
    <property type="term" value="C:terminal bouton"/>
    <property type="evidence" value="ECO:0007669"/>
    <property type="project" value="TreeGrafter"/>
</dbReference>
<keyword evidence="1" id="KW-0268">Exocytosis</keyword>
<evidence type="ECO:0000256" key="5">
    <source>
        <dbReference type="ARBA" id="ARBA00022833"/>
    </source>
</evidence>
<keyword evidence="6" id="KW-0106">Calcium</keyword>